<evidence type="ECO:0000256" key="2">
    <source>
        <dbReference type="ARBA" id="ARBA00022737"/>
    </source>
</evidence>
<feature type="domain" description="C2H2-type" evidence="7">
    <location>
        <begin position="670"/>
        <end position="700"/>
    </location>
</feature>
<evidence type="ECO:0000313" key="8">
    <source>
        <dbReference type="EMBL" id="KAF7345635.1"/>
    </source>
</evidence>
<evidence type="ECO:0000256" key="4">
    <source>
        <dbReference type="ARBA" id="ARBA00022833"/>
    </source>
</evidence>
<feature type="compositionally biased region" description="Polar residues" evidence="6">
    <location>
        <begin position="1"/>
        <end position="13"/>
    </location>
</feature>
<dbReference type="EMBL" id="JACAZI010000013">
    <property type="protein sequence ID" value="KAF7345635.1"/>
    <property type="molecule type" value="Genomic_DNA"/>
</dbReference>
<dbReference type="GO" id="GO:0005667">
    <property type="term" value="C:transcription regulator complex"/>
    <property type="evidence" value="ECO:0007669"/>
    <property type="project" value="TreeGrafter"/>
</dbReference>
<dbReference type="AlphaFoldDB" id="A0A8H6XSQ6"/>
<feature type="region of interest" description="Disordered" evidence="6">
    <location>
        <begin position="164"/>
        <end position="251"/>
    </location>
</feature>
<proteinExistence type="predicted"/>
<dbReference type="Gene3D" id="3.30.160.60">
    <property type="entry name" value="Classic Zinc Finger"/>
    <property type="match status" value="2"/>
</dbReference>
<feature type="region of interest" description="Disordered" evidence="6">
    <location>
        <begin position="368"/>
        <end position="498"/>
    </location>
</feature>
<feature type="region of interest" description="Disordered" evidence="6">
    <location>
        <begin position="560"/>
        <end position="606"/>
    </location>
</feature>
<keyword evidence="1" id="KW-0479">Metal-binding</keyword>
<dbReference type="Pfam" id="PF00096">
    <property type="entry name" value="zf-C2H2"/>
    <property type="match status" value="2"/>
</dbReference>
<feature type="compositionally biased region" description="Low complexity" evidence="6">
    <location>
        <begin position="76"/>
        <end position="95"/>
    </location>
</feature>
<feature type="compositionally biased region" description="Low complexity" evidence="6">
    <location>
        <begin position="222"/>
        <end position="237"/>
    </location>
</feature>
<dbReference type="OrthoDB" id="6365676at2759"/>
<evidence type="ECO:0000256" key="5">
    <source>
        <dbReference type="PROSITE-ProRule" id="PRU00042"/>
    </source>
</evidence>
<dbReference type="PANTHER" id="PTHR14003:SF19">
    <property type="entry name" value="YY2 TRANSCRIPTION FACTOR"/>
    <property type="match status" value="1"/>
</dbReference>
<dbReference type="GO" id="GO:0000981">
    <property type="term" value="F:DNA-binding transcription factor activity, RNA polymerase II-specific"/>
    <property type="evidence" value="ECO:0007669"/>
    <property type="project" value="UniProtKB-ARBA"/>
</dbReference>
<name>A0A8H6XSQ6_9AGAR</name>
<keyword evidence="4" id="KW-0862">Zinc</keyword>
<feature type="region of interest" description="Disordered" evidence="6">
    <location>
        <begin position="306"/>
        <end position="336"/>
    </location>
</feature>
<feature type="compositionally biased region" description="Low complexity" evidence="6">
    <location>
        <begin position="48"/>
        <end position="59"/>
    </location>
</feature>
<dbReference type="Proteomes" id="UP000620124">
    <property type="component" value="Unassembled WGS sequence"/>
</dbReference>
<dbReference type="SMART" id="SM00355">
    <property type="entry name" value="ZnF_C2H2"/>
    <property type="match status" value="2"/>
</dbReference>
<comment type="caution">
    <text evidence="8">The sequence shown here is derived from an EMBL/GenBank/DDBJ whole genome shotgun (WGS) entry which is preliminary data.</text>
</comment>
<dbReference type="PANTHER" id="PTHR14003">
    <property type="entry name" value="TRANSCRIPTIONAL REPRESSOR PROTEIN YY"/>
    <property type="match status" value="1"/>
</dbReference>
<feature type="compositionally biased region" description="Low complexity" evidence="6">
    <location>
        <begin position="396"/>
        <end position="408"/>
    </location>
</feature>
<feature type="compositionally biased region" description="Basic residues" evidence="6">
    <location>
        <begin position="450"/>
        <end position="460"/>
    </location>
</feature>
<evidence type="ECO:0000259" key="7">
    <source>
        <dbReference type="PROSITE" id="PS50157"/>
    </source>
</evidence>
<accession>A0A8H6XSQ6</accession>
<evidence type="ECO:0000256" key="6">
    <source>
        <dbReference type="SAM" id="MobiDB-lite"/>
    </source>
</evidence>
<dbReference type="GO" id="GO:0000785">
    <property type="term" value="C:chromatin"/>
    <property type="evidence" value="ECO:0007669"/>
    <property type="project" value="TreeGrafter"/>
</dbReference>
<feature type="compositionally biased region" description="Basic and acidic residues" evidence="6">
    <location>
        <begin position="369"/>
        <end position="392"/>
    </location>
</feature>
<sequence>MQSPLLHQLSSVRDSLMRDDPQSPMNYHNLPSSMHSPSLGLRPRAPHSTLPLSSLASSNSGGNLLASTILDLSTSIASSNSPSSDQAPASAQPLSKSEQDLAHYLATSNPTHSQSLNREPTLHTSFSGEWHGSSHSLSGMFDRSGSSGSGGLMSMSWDDMTAAANSSSIEPNPSSSEPNPNPNSVSNAASSSSSPPQTLRLYNPRGEYLASSVHGGDPSTWAASPSRPDSDSASASATRPGSDPIHTPYHLPTPPIAPLSLPLPPSLVPRVNVNVNVNTGPRAPIQPQLDSPHLRATAFFSGGAGVSPSALSASPRPYSPHPPVARSQASSPFPELAYPDDAEVPERYVNLADLTAAPIYAAATAGTKRHSDVAEEAEGSAKRLCLRDRADGKPSGGSANSPASNSGNDGAGEAEEEGESEEDVSQDEDDSENDSEEDFDADDSGDNHRSRSRRAVRSSKVKHEEDGSFSVSAKHGKRKEGGTGKRPQGRRRHTGSAAQALRVVTELARGKSASVSVSATGAATEDGMQLIKMETEVEAGYFASAHEKLSPTMTMALPSPVSVSATSTPRTLAPPPLPSPPPRPPLRTTSTRPTPLPPPPVPATPAYGLLYDGTGLGMAPRKNSAIPLPVPVPNLIKKSRGRRVPATVPGALGNGGTPGAGGTVEGERTFVCSVAGCGKCFVRGEHLKRHVRSIHTYEKPYRCPSEGCGKAFSRRDNLAQHSRIHLPA</sequence>
<dbReference type="PROSITE" id="PS50157">
    <property type="entry name" value="ZINC_FINGER_C2H2_2"/>
    <property type="match status" value="2"/>
</dbReference>
<keyword evidence="9" id="KW-1185">Reference proteome</keyword>
<keyword evidence="3 5" id="KW-0863">Zinc-finger</keyword>
<evidence type="ECO:0000313" key="9">
    <source>
        <dbReference type="Proteomes" id="UP000620124"/>
    </source>
</evidence>
<feature type="compositionally biased region" description="Acidic residues" evidence="6">
    <location>
        <begin position="412"/>
        <end position="444"/>
    </location>
</feature>
<organism evidence="8 9">
    <name type="scientific">Mycena venus</name>
    <dbReference type="NCBI Taxonomy" id="2733690"/>
    <lineage>
        <taxon>Eukaryota</taxon>
        <taxon>Fungi</taxon>
        <taxon>Dikarya</taxon>
        <taxon>Basidiomycota</taxon>
        <taxon>Agaricomycotina</taxon>
        <taxon>Agaricomycetes</taxon>
        <taxon>Agaricomycetidae</taxon>
        <taxon>Agaricales</taxon>
        <taxon>Marasmiineae</taxon>
        <taxon>Mycenaceae</taxon>
        <taxon>Mycena</taxon>
    </lineage>
</organism>
<dbReference type="GO" id="GO:0000978">
    <property type="term" value="F:RNA polymerase II cis-regulatory region sequence-specific DNA binding"/>
    <property type="evidence" value="ECO:0007669"/>
    <property type="project" value="TreeGrafter"/>
</dbReference>
<dbReference type="InterPro" id="IPR013087">
    <property type="entry name" value="Znf_C2H2_type"/>
</dbReference>
<protein>
    <submittedName>
        <fullName evidence="8">C2H2-type domain-containing protein</fullName>
    </submittedName>
</protein>
<dbReference type="InterPro" id="IPR036236">
    <property type="entry name" value="Znf_C2H2_sf"/>
</dbReference>
<feature type="domain" description="C2H2-type" evidence="7">
    <location>
        <begin position="701"/>
        <end position="728"/>
    </location>
</feature>
<dbReference type="FunFam" id="3.30.160.60:FF:000072">
    <property type="entry name" value="zinc finger protein 143 isoform X1"/>
    <property type="match status" value="1"/>
</dbReference>
<feature type="compositionally biased region" description="Low complexity" evidence="6">
    <location>
        <begin position="560"/>
        <end position="571"/>
    </location>
</feature>
<evidence type="ECO:0000256" key="3">
    <source>
        <dbReference type="ARBA" id="ARBA00022771"/>
    </source>
</evidence>
<dbReference type="GO" id="GO:0008270">
    <property type="term" value="F:zinc ion binding"/>
    <property type="evidence" value="ECO:0007669"/>
    <property type="project" value="UniProtKB-KW"/>
</dbReference>
<feature type="compositionally biased region" description="Pro residues" evidence="6">
    <location>
        <begin position="594"/>
        <end position="603"/>
    </location>
</feature>
<gene>
    <name evidence="8" type="ORF">MVEN_01582900</name>
</gene>
<reference evidence="8" key="1">
    <citation type="submission" date="2020-05" db="EMBL/GenBank/DDBJ databases">
        <title>Mycena genomes resolve the evolution of fungal bioluminescence.</title>
        <authorList>
            <person name="Tsai I.J."/>
        </authorList>
    </citation>
    <scope>NUCLEOTIDE SEQUENCE</scope>
    <source>
        <strain evidence="8">CCC161011</strain>
    </source>
</reference>
<feature type="region of interest" description="Disordered" evidence="6">
    <location>
        <begin position="76"/>
        <end position="97"/>
    </location>
</feature>
<feature type="compositionally biased region" description="Low complexity" evidence="6">
    <location>
        <begin position="164"/>
        <end position="196"/>
    </location>
</feature>
<feature type="region of interest" description="Disordered" evidence="6">
    <location>
        <begin position="109"/>
        <end position="135"/>
    </location>
</feature>
<evidence type="ECO:0000256" key="1">
    <source>
        <dbReference type="ARBA" id="ARBA00022723"/>
    </source>
</evidence>
<dbReference type="SUPFAM" id="SSF57667">
    <property type="entry name" value="beta-beta-alpha zinc fingers"/>
    <property type="match status" value="1"/>
</dbReference>
<feature type="region of interest" description="Disordered" evidence="6">
    <location>
        <begin position="1"/>
        <end position="59"/>
    </location>
</feature>
<feature type="compositionally biased region" description="Polar residues" evidence="6">
    <location>
        <begin position="23"/>
        <end position="36"/>
    </location>
</feature>
<keyword evidence="2" id="KW-0677">Repeat</keyword>
<dbReference type="GO" id="GO:0031519">
    <property type="term" value="C:PcG protein complex"/>
    <property type="evidence" value="ECO:0007669"/>
    <property type="project" value="TreeGrafter"/>
</dbReference>
<feature type="compositionally biased region" description="Pro residues" evidence="6">
    <location>
        <begin position="572"/>
        <end position="585"/>
    </location>
</feature>
<dbReference type="FunFam" id="3.30.160.60:FF:000125">
    <property type="entry name" value="Putative zinc finger protein 143"/>
    <property type="match status" value="1"/>
</dbReference>
<dbReference type="PROSITE" id="PS00028">
    <property type="entry name" value="ZINC_FINGER_C2H2_1"/>
    <property type="match status" value="2"/>
</dbReference>